<sequence length="214" mass="23647">MSGYVRYWPERQSTQYSNRQWRSSSVRATYQPSQFTDDRPTELESRLELLQSQLNRLETRMTADIDVILQLLQRQIAPVPPAYSTVSATDSPALYSTGAPVLHSLYPLSPLQMDSRASMQHNLNLPLKSQESLSSGIHLTAESDDTISITPEVEPTASLVPQPTKVVVKPPLSLMEKPGLSGRIHFPSLPGNLDASCGQAEIQKHLSDPVLAIT</sequence>
<keyword evidence="2" id="KW-1185">Reference proteome</keyword>
<gene>
    <name evidence="1" type="ORF">UPYG_G00142030</name>
</gene>
<protein>
    <submittedName>
        <fullName evidence="1">Uncharacterized protein</fullName>
    </submittedName>
</protein>
<evidence type="ECO:0000313" key="2">
    <source>
        <dbReference type="Proteomes" id="UP001557470"/>
    </source>
</evidence>
<reference evidence="1 2" key="1">
    <citation type="submission" date="2024-06" db="EMBL/GenBank/DDBJ databases">
        <authorList>
            <person name="Pan Q."/>
            <person name="Wen M."/>
            <person name="Jouanno E."/>
            <person name="Zahm M."/>
            <person name="Klopp C."/>
            <person name="Cabau C."/>
            <person name="Louis A."/>
            <person name="Berthelot C."/>
            <person name="Parey E."/>
            <person name="Roest Crollius H."/>
            <person name="Montfort J."/>
            <person name="Robinson-Rechavi M."/>
            <person name="Bouchez O."/>
            <person name="Lampietro C."/>
            <person name="Lopez Roques C."/>
            <person name="Donnadieu C."/>
            <person name="Postlethwait J."/>
            <person name="Bobe J."/>
            <person name="Verreycken H."/>
            <person name="Guiguen Y."/>
        </authorList>
    </citation>
    <scope>NUCLEOTIDE SEQUENCE [LARGE SCALE GENOMIC DNA]</scope>
    <source>
        <strain evidence="1">Up_M1</strain>
        <tissue evidence="1">Testis</tissue>
    </source>
</reference>
<proteinExistence type="predicted"/>
<name>A0ABD0XBV6_UMBPY</name>
<evidence type="ECO:0000313" key="1">
    <source>
        <dbReference type="EMBL" id="KAL0984477.1"/>
    </source>
</evidence>
<dbReference type="AlphaFoldDB" id="A0ABD0XBV6"/>
<comment type="caution">
    <text evidence="1">The sequence shown here is derived from an EMBL/GenBank/DDBJ whole genome shotgun (WGS) entry which is preliminary data.</text>
</comment>
<dbReference type="EMBL" id="JAGEUA010000004">
    <property type="protein sequence ID" value="KAL0984477.1"/>
    <property type="molecule type" value="Genomic_DNA"/>
</dbReference>
<organism evidence="1 2">
    <name type="scientific">Umbra pygmaea</name>
    <name type="common">Eastern mudminnow</name>
    <dbReference type="NCBI Taxonomy" id="75934"/>
    <lineage>
        <taxon>Eukaryota</taxon>
        <taxon>Metazoa</taxon>
        <taxon>Chordata</taxon>
        <taxon>Craniata</taxon>
        <taxon>Vertebrata</taxon>
        <taxon>Euteleostomi</taxon>
        <taxon>Actinopterygii</taxon>
        <taxon>Neopterygii</taxon>
        <taxon>Teleostei</taxon>
        <taxon>Protacanthopterygii</taxon>
        <taxon>Esociformes</taxon>
        <taxon>Umbridae</taxon>
        <taxon>Umbra</taxon>
    </lineage>
</organism>
<dbReference type="Proteomes" id="UP001557470">
    <property type="component" value="Unassembled WGS sequence"/>
</dbReference>
<accession>A0ABD0XBV6</accession>